<dbReference type="GO" id="GO:0003917">
    <property type="term" value="F:DNA topoisomerase type I (single strand cut, ATP-independent) activity"/>
    <property type="evidence" value="ECO:0007669"/>
    <property type="project" value="InterPro"/>
</dbReference>
<organism evidence="2">
    <name type="scientific">viral metagenome</name>
    <dbReference type="NCBI Taxonomy" id="1070528"/>
    <lineage>
        <taxon>unclassified sequences</taxon>
        <taxon>metagenomes</taxon>
        <taxon>organismal metagenomes</taxon>
    </lineage>
</organism>
<dbReference type="GO" id="GO:0003677">
    <property type="term" value="F:DNA binding"/>
    <property type="evidence" value="ECO:0007669"/>
    <property type="project" value="InterPro"/>
</dbReference>
<evidence type="ECO:0000259" key="1">
    <source>
        <dbReference type="Pfam" id="PF01028"/>
    </source>
</evidence>
<evidence type="ECO:0000313" key="2">
    <source>
        <dbReference type="EMBL" id="QHU20896.1"/>
    </source>
</evidence>
<dbReference type="InterPro" id="IPR035447">
    <property type="entry name" value="DNA_topo_I_N_sf"/>
</dbReference>
<name>A0A6C0KUS8_9ZZZZ</name>
<dbReference type="EMBL" id="MN740975">
    <property type="protein sequence ID" value="QHU20896.1"/>
    <property type="molecule type" value="Genomic_DNA"/>
</dbReference>
<accession>A0A6C0KUS8</accession>
<dbReference type="Gene3D" id="3.30.66.10">
    <property type="entry name" value="DNA topoisomerase I domain"/>
    <property type="match status" value="1"/>
</dbReference>
<dbReference type="GO" id="GO:0006265">
    <property type="term" value="P:DNA topological change"/>
    <property type="evidence" value="ECO:0007669"/>
    <property type="project" value="InterPro"/>
</dbReference>
<dbReference type="InterPro" id="IPR013500">
    <property type="entry name" value="TopoI_cat_euk"/>
</dbReference>
<dbReference type="PROSITE" id="PS52038">
    <property type="entry name" value="TOPO_IB_2"/>
    <property type="match status" value="1"/>
</dbReference>
<feature type="domain" description="DNA topoisomerase I catalytic core eukaryotic-type" evidence="1">
    <location>
        <begin position="69"/>
        <end position="293"/>
    </location>
</feature>
<dbReference type="AlphaFoldDB" id="A0A6C0KUS8"/>
<dbReference type="SUPFAM" id="SSF56349">
    <property type="entry name" value="DNA breaking-rejoining enzymes"/>
    <property type="match status" value="1"/>
</dbReference>
<proteinExistence type="predicted"/>
<dbReference type="Pfam" id="PF01028">
    <property type="entry name" value="Topoisom_I"/>
    <property type="match status" value="1"/>
</dbReference>
<dbReference type="Gene3D" id="3.90.15.10">
    <property type="entry name" value="Topoisomerase I, Chain A, domain 3"/>
    <property type="match status" value="1"/>
</dbReference>
<protein>
    <recommendedName>
        <fullName evidence="1">DNA topoisomerase I catalytic core eukaryotic-type domain-containing protein</fullName>
    </recommendedName>
</protein>
<dbReference type="SUPFAM" id="SSF55869">
    <property type="entry name" value="DNA topoisomerase I domain"/>
    <property type="match status" value="1"/>
</dbReference>
<dbReference type="InterPro" id="IPR011010">
    <property type="entry name" value="DNA_brk_join_enz"/>
</dbReference>
<reference evidence="2" key="1">
    <citation type="journal article" date="2020" name="Nature">
        <title>Giant virus diversity and host interactions through global metagenomics.</title>
        <authorList>
            <person name="Schulz F."/>
            <person name="Roux S."/>
            <person name="Paez-Espino D."/>
            <person name="Jungbluth S."/>
            <person name="Walsh D.A."/>
            <person name="Denef V.J."/>
            <person name="McMahon K.D."/>
            <person name="Konstantinidis K.T."/>
            <person name="Eloe-Fadrosh E.A."/>
            <person name="Kyrpides N.C."/>
            <person name="Woyke T."/>
        </authorList>
    </citation>
    <scope>NUCLEOTIDE SEQUENCE</scope>
    <source>
        <strain evidence="2">GVMAG-S-3300013094-100</strain>
    </source>
</reference>
<sequence length="303" mass="35248">MPSGIRKEGNKYINIATNSEIKNKEILEYIKSLHIPPGYKNVRIFNKNSKVLAYGYDNKDRKQTIYNKSFIEKQREKRFAKIMRLNTIFAKIQRHIKKNIQIKTLNNHGAGAGTIKASLICLILQIMILCNFRIGCEKYARENKSYGLTTLEWSHIHFLQNGKIHIKFIGKKGVCNESILRDKASIHFLRKLAAEHQHNQYNVNGKKDMRVFKYIYGEDRIHHINASDVNEYLQKFDKELTCKDIRTAMANYLYIKYHTEDAEGAGENGKKRQINAIKKVAEELHNTPTVCKKSYINPAILKF</sequence>
<dbReference type="InterPro" id="IPR014711">
    <property type="entry name" value="TopoI_cat_a-hlx-sub_euk"/>
</dbReference>